<dbReference type="PANTHER" id="PTHR35399">
    <property type="entry name" value="SLR8030 PROTEIN"/>
    <property type="match status" value="1"/>
</dbReference>
<evidence type="ECO:0000256" key="1">
    <source>
        <dbReference type="SAM" id="MobiDB-lite"/>
    </source>
</evidence>
<dbReference type="Pfam" id="PF05787">
    <property type="entry name" value="PhoX"/>
    <property type="match status" value="1"/>
</dbReference>
<gene>
    <name evidence="3" type="ORF">BCL65_10923</name>
</gene>
<evidence type="ECO:0000313" key="3">
    <source>
        <dbReference type="EMBL" id="PRZ04784.1"/>
    </source>
</evidence>
<feature type="region of interest" description="Disordered" evidence="1">
    <location>
        <begin position="698"/>
        <end position="758"/>
    </location>
</feature>
<dbReference type="RefSeq" id="WP_106268789.1">
    <property type="nucleotide sequence ID" value="NZ_PVTX01000009.1"/>
</dbReference>
<dbReference type="PROSITE" id="PS51318">
    <property type="entry name" value="TAT"/>
    <property type="match status" value="1"/>
</dbReference>
<feature type="domain" description="Channel forming colicins" evidence="2">
    <location>
        <begin position="452"/>
        <end position="463"/>
    </location>
</feature>
<dbReference type="PROSITE" id="PS00276">
    <property type="entry name" value="CHANNEL_COLICIN"/>
    <property type="match status" value="1"/>
</dbReference>
<dbReference type="InterPro" id="IPR008557">
    <property type="entry name" value="PhoX"/>
</dbReference>
<evidence type="ECO:0000259" key="2">
    <source>
        <dbReference type="PROSITE" id="PS00276"/>
    </source>
</evidence>
<feature type="compositionally biased region" description="Basic residues" evidence="1">
    <location>
        <begin position="707"/>
        <end position="716"/>
    </location>
</feature>
<comment type="caution">
    <text evidence="3">The sequence shown here is derived from an EMBL/GenBank/DDBJ whole genome shotgun (WGS) entry which is preliminary data.</text>
</comment>
<organism evidence="3 4">
    <name type="scientific">Isoptericola halotolerans</name>
    <dbReference type="NCBI Taxonomy" id="300560"/>
    <lineage>
        <taxon>Bacteria</taxon>
        <taxon>Bacillati</taxon>
        <taxon>Actinomycetota</taxon>
        <taxon>Actinomycetes</taxon>
        <taxon>Micrococcales</taxon>
        <taxon>Promicromonosporaceae</taxon>
        <taxon>Isoptericola</taxon>
    </lineage>
</organism>
<protein>
    <recommendedName>
        <fullName evidence="2">Channel forming colicins domain-containing protein</fullName>
    </recommendedName>
</protein>
<reference evidence="3 4" key="1">
    <citation type="submission" date="2018-03" db="EMBL/GenBank/DDBJ databases">
        <title>Comparative analysis of microorganisms from saline springs in Andes Mountain Range, Colombia.</title>
        <authorList>
            <person name="Rubin E."/>
        </authorList>
    </citation>
    <scope>NUCLEOTIDE SEQUENCE [LARGE SCALE GENOMIC DNA]</scope>
    <source>
        <strain evidence="3 4">CG 23</strain>
    </source>
</reference>
<dbReference type="EMBL" id="PVTX01000009">
    <property type="protein sequence ID" value="PRZ04784.1"/>
    <property type="molecule type" value="Genomic_DNA"/>
</dbReference>
<dbReference type="Proteomes" id="UP000239895">
    <property type="component" value="Unassembled WGS sequence"/>
</dbReference>
<name>A0ABX5EBR2_9MICO</name>
<dbReference type="SUPFAM" id="SSF63829">
    <property type="entry name" value="Calcium-dependent phosphotriesterase"/>
    <property type="match status" value="1"/>
</dbReference>
<dbReference type="PANTHER" id="PTHR35399:SF2">
    <property type="entry name" value="DUF839 DOMAIN-CONTAINING PROTEIN"/>
    <property type="match status" value="1"/>
</dbReference>
<keyword evidence="4" id="KW-1185">Reference proteome</keyword>
<sequence>MTIAPESRPQLPVTVAPHYARGKRAAATCRYKCADACAHPAPNRSANEYFRDVASRALSRRVMLGGVAAAAAAVVVGAEVLGAEPAAAGGRGRGKGLAFGAIAAQPMENDQFVVPEGYEWSPIIRWGDPILPGGRAFDPARQSPEQQARQFGYNCDYLDILPEDPKHIRSMVETRRGRRGVLVSNHEYTNPDIMFDASYDAATRRAIERAAHGMSVVELRRDREGTPWEYDRIARLNRRIHIGTEFEIDGPAAGDDLLRTVADPTGTRVLGTLNNCAGGTTPWGTVVSGEENFHGYLRVDGADPRDARYGLRNAPTGYGWELDEPRFDGNNAGYENENRRFGWVVELDPYDPDAAPVKHTALGRLKHEGANVIMSDDDRAVVYMGDDERFDYVYKFVSAERMRKGNSRWAREHNKTLLSEGDLYVARFTGDSPASEIDGTGAVPSDGSFDGTGEWLPLVLDGESQVDGMSLAEVLVFTRVAADALGATKMDRPEDVEPNPFTGRVYVACTNNSNRGVGSNAPADEANPRSSNRHGHVVEIIEDGGDQTATTFTWNLLLVAGDPEVDDSTYFSGYPAEKVSPISCPDNLAFDTDGNLWISTDGQPSSIQKADGLFKVTLDGRRRGRVEQFLSVPRRAETCGPLVDVRDSMAYVNVQHPGDDGTWGAQTSYFPDYLEEGEEVPAGAWRGPRPSTIQVYRSDVADEHPGKGHGKGKGRGNGRDRHDGPGPFPGGRGGRGKGSDNRASYNPRAGEQFRGGRD</sequence>
<dbReference type="InterPro" id="IPR006311">
    <property type="entry name" value="TAT_signal"/>
</dbReference>
<evidence type="ECO:0000313" key="4">
    <source>
        <dbReference type="Proteomes" id="UP000239895"/>
    </source>
</evidence>
<proteinExistence type="predicted"/>
<accession>A0ABX5EBR2</accession>
<dbReference type="InterPro" id="IPR000293">
    <property type="entry name" value="Channel_colicin_C"/>
</dbReference>